<dbReference type="PROSITE" id="PS51186">
    <property type="entry name" value="GNAT"/>
    <property type="match status" value="1"/>
</dbReference>
<evidence type="ECO:0000256" key="1">
    <source>
        <dbReference type="ARBA" id="ARBA00022679"/>
    </source>
</evidence>
<dbReference type="Gene3D" id="3.40.630.30">
    <property type="match status" value="1"/>
</dbReference>
<evidence type="ECO:0000259" key="3">
    <source>
        <dbReference type="PROSITE" id="PS51186"/>
    </source>
</evidence>
<keyword evidence="1" id="KW-0808">Transferase</keyword>
<evidence type="ECO:0000313" key="5">
    <source>
        <dbReference type="Proteomes" id="UP001152302"/>
    </source>
</evidence>
<dbReference type="RefSeq" id="WP_277580254.1">
    <property type="nucleotide sequence ID" value="NZ_JAMBPV010000001.1"/>
</dbReference>
<organism evidence="4 5">
    <name type="scientific">Staphylococcus equorum</name>
    <dbReference type="NCBI Taxonomy" id="246432"/>
    <lineage>
        <taxon>Bacteria</taxon>
        <taxon>Bacillati</taxon>
        <taxon>Bacillota</taxon>
        <taxon>Bacilli</taxon>
        <taxon>Bacillales</taxon>
        <taxon>Staphylococcaceae</taxon>
        <taxon>Staphylococcus</taxon>
    </lineage>
</organism>
<feature type="domain" description="N-acetyltransferase" evidence="3">
    <location>
        <begin position="4"/>
        <end position="202"/>
    </location>
</feature>
<dbReference type="Proteomes" id="UP001152302">
    <property type="component" value="Unassembled WGS sequence"/>
</dbReference>
<sequence length="202" mass="22637">MSHITIKPAYPELQEGGYFNLLAIDDMAKVFFNTEDESKLEQGMQSLWRQNSSRFSYNNTMIAFVDGQPAGAISCLPYDTLESQTLSTVEQIVKIQKLQIVPQFINNFKAIVALVNLDEGSSGEYHVSMLATLSQFRVMGIGKKLLAYAEQLALNKGYNTISLTVEINNTSAQRLYEKQGYDYVGETGEGGIKVYKMRKYLG</sequence>
<dbReference type="EMBL" id="JAMBPX010000001">
    <property type="protein sequence ID" value="MDG0858017.1"/>
    <property type="molecule type" value="Genomic_DNA"/>
</dbReference>
<dbReference type="AlphaFoldDB" id="A0A9X4L8E3"/>
<dbReference type="PANTHER" id="PTHR43420">
    <property type="entry name" value="ACETYLTRANSFERASE"/>
    <property type="match status" value="1"/>
</dbReference>
<evidence type="ECO:0000256" key="2">
    <source>
        <dbReference type="ARBA" id="ARBA00023315"/>
    </source>
</evidence>
<dbReference type="Pfam" id="PF00583">
    <property type="entry name" value="Acetyltransf_1"/>
    <property type="match status" value="1"/>
</dbReference>
<protein>
    <submittedName>
        <fullName evidence="4">GNAT family N-acetyltransferase</fullName>
    </submittedName>
</protein>
<dbReference type="InterPro" id="IPR050680">
    <property type="entry name" value="YpeA/RimI_acetyltransf"/>
</dbReference>
<accession>A0A9X4L8E3</accession>
<dbReference type="SUPFAM" id="SSF55729">
    <property type="entry name" value="Acyl-CoA N-acyltransferases (Nat)"/>
    <property type="match status" value="1"/>
</dbReference>
<comment type="caution">
    <text evidence="4">The sequence shown here is derived from an EMBL/GenBank/DDBJ whole genome shotgun (WGS) entry which is preliminary data.</text>
</comment>
<dbReference type="InterPro" id="IPR000182">
    <property type="entry name" value="GNAT_dom"/>
</dbReference>
<reference evidence="4" key="1">
    <citation type="submission" date="2022-05" db="EMBL/GenBank/DDBJ databases">
        <title>Comparative genomics of Staphylococcus equorum isolates.</title>
        <authorList>
            <person name="Luelf R.H."/>
        </authorList>
    </citation>
    <scope>NUCLEOTIDE SEQUENCE</scope>
    <source>
        <strain evidence="4">TMW 2.2343</strain>
    </source>
</reference>
<gene>
    <name evidence="4" type="ORF">M4L21_01665</name>
</gene>
<dbReference type="InterPro" id="IPR016181">
    <property type="entry name" value="Acyl_CoA_acyltransferase"/>
</dbReference>
<proteinExistence type="predicted"/>
<dbReference type="CDD" id="cd04301">
    <property type="entry name" value="NAT_SF"/>
    <property type="match status" value="1"/>
</dbReference>
<name>A0A9X4L8E3_9STAP</name>
<keyword evidence="2" id="KW-0012">Acyltransferase</keyword>
<evidence type="ECO:0000313" key="4">
    <source>
        <dbReference type="EMBL" id="MDG0858017.1"/>
    </source>
</evidence>
<dbReference type="GO" id="GO:0016747">
    <property type="term" value="F:acyltransferase activity, transferring groups other than amino-acyl groups"/>
    <property type="evidence" value="ECO:0007669"/>
    <property type="project" value="InterPro"/>
</dbReference>